<evidence type="ECO:0000313" key="3">
    <source>
        <dbReference type="Proteomes" id="UP000499080"/>
    </source>
</evidence>
<protein>
    <submittedName>
        <fullName evidence="2">Uncharacterized protein</fullName>
    </submittedName>
</protein>
<reference evidence="2 3" key="1">
    <citation type="journal article" date="2019" name="Sci. Rep.">
        <title>Orb-weaving spider Araneus ventricosus genome elucidates the spidroin gene catalogue.</title>
        <authorList>
            <person name="Kono N."/>
            <person name="Nakamura H."/>
            <person name="Ohtoshi R."/>
            <person name="Moran D.A.P."/>
            <person name="Shinohara A."/>
            <person name="Yoshida Y."/>
            <person name="Fujiwara M."/>
            <person name="Mori M."/>
            <person name="Tomita M."/>
            <person name="Arakawa K."/>
        </authorList>
    </citation>
    <scope>NUCLEOTIDE SEQUENCE [LARGE SCALE GENOMIC DNA]</scope>
</reference>
<dbReference type="EMBL" id="BGPR01000237">
    <property type="protein sequence ID" value="GBM07032.1"/>
    <property type="molecule type" value="Genomic_DNA"/>
</dbReference>
<sequence length="112" mass="12839">MSRTTPEPVPLSPNFRATPEGGHLDPTELTCTIPAHMAILRWNRVSSLEHSSLEAETLLSRHRGQNFVVKPIQIVSVEKVRLFVETLAEIFHYHYVLGVYRFTQRKVCLITQ</sequence>
<name>A0A4Y2CRF1_ARAVE</name>
<evidence type="ECO:0000313" key="2">
    <source>
        <dbReference type="EMBL" id="GBM07032.1"/>
    </source>
</evidence>
<organism evidence="2 3">
    <name type="scientific">Araneus ventricosus</name>
    <name type="common">Orbweaver spider</name>
    <name type="synonym">Epeira ventricosa</name>
    <dbReference type="NCBI Taxonomy" id="182803"/>
    <lineage>
        <taxon>Eukaryota</taxon>
        <taxon>Metazoa</taxon>
        <taxon>Ecdysozoa</taxon>
        <taxon>Arthropoda</taxon>
        <taxon>Chelicerata</taxon>
        <taxon>Arachnida</taxon>
        <taxon>Araneae</taxon>
        <taxon>Araneomorphae</taxon>
        <taxon>Entelegynae</taxon>
        <taxon>Araneoidea</taxon>
        <taxon>Araneidae</taxon>
        <taxon>Araneus</taxon>
    </lineage>
</organism>
<feature type="region of interest" description="Disordered" evidence="1">
    <location>
        <begin position="1"/>
        <end position="25"/>
    </location>
</feature>
<proteinExistence type="predicted"/>
<dbReference type="AlphaFoldDB" id="A0A4Y2CRF1"/>
<accession>A0A4Y2CRF1</accession>
<comment type="caution">
    <text evidence="2">The sequence shown here is derived from an EMBL/GenBank/DDBJ whole genome shotgun (WGS) entry which is preliminary data.</text>
</comment>
<dbReference type="Proteomes" id="UP000499080">
    <property type="component" value="Unassembled WGS sequence"/>
</dbReference>
<keyword evidence="3" id="KW-1185">Reference proteome</keyword>
<evidence type="ECO:0000256" key="1">
    <source>
        <dbReference type="SAM" id="MobiDB-lite"/>
    </source>
</evidence>
<gene>
    <name evidence="2" type="ORF">AVEN_63474_1</name>
</gene>